<sequence>MSDSDSSLTYHQARVCAQLSFRSPPKASGTKKKAVAKGALQTKNKEFPFTFESGEDNYLAFLSTILTKHGHDKLTPVVRKTRYVVKYILGGKVKKDAIDVDTMEEYEEMVMKILDTTPEKVTVFVNLEDIQNAQKKRTGHTDSSSNEGDLEDEGDVDGLRPIDRDLGRIRGLLEKKYRNPNDDGYTFIANDGERVPLTPGMISEWARCIYDGNSTIHVMPNTTPFDPKTCARSLFQTPKVAPASDLQSIASIFHDARALFTGDTTCPPNPPVTPSNPRPPSNEAATSSPPKLTPSRLKAFLEYAQENLGVQYATHHEHALSSKQYGPDILHLVSDQDLLTLEIPHGDAIRLKRAAQDWWNGPLAKRPCAAPARPRTPSPDPIRFIKRFHGEDGQHSVFGKGLVEGDNRHCNEYDWYYYNRVEKREVKVPDGRIPDLFEEYLSDPDIPFEPPTPEPRHIEAVNNEELDVSQ</sequence>
<organism evidence="2 3">
    <name type="scientific">Gymnopilus junonius</name>
    <name type="common">Spectacular rustgill mushroom</name>
    <name type="synonym">Gymnopilus spectabilis subsp. junonius</name>
    <dbReference type="NCBI Taxonomy" id="109634"/>
    <lineage>
        <taxon>Eukaryota</taxon>
        <taxon>Fungi</taxon>
        <taxon>Dikarya</taxon>
        <taxon>Basidiomycota</taxon>
        <taxon>Agaricomycotina</taxon>
        <taxon>Agaricomycetes</taxon>
        <taxon>Agaricomycetidae</taxon>
        <taxon>Agaricales</taxon>
        <taxon>Agaricineae</taxon>
        <taxon>Hymenogastraceae</taxon>
        <taxon>Gymnopilus</taxon>
    </lineage>
</organism>
<accession>A0A9P5TG12</accession>
<feature type="region of interest" description="Disordered" evidence="1">
    <location>
        <begin position="263"/>
        <end position="293"/>
    </location>
</feature>
<keyword evidence="3" id="KW-1185">Reference proteome</keyword>
<feature type="region of interest" description="Disordered" evidence="1">
    <location>
        <begin position="134"/>
        <end position="159"/>
    </location>
</feature>
<feature type="compositionally biased region" description="Pro residues" evidence="1">
    <location>
        <begin position="267"/>
        <end position="280"/>
    </location>
</feature>
<dbReference type="Proteomes" id="UP000724874">
    <property type="component" value="Unassembled WGS sequence"/>
</dbReference>
<name>A0A9P5TG12_GYMJU</name>
<proteinExistence type="predicted"/>
<evidence type="ECO:0000313" key="2">
    <source>
        <dbReference type="EMBL" id="KAF8870045.1"/>
    </source>
</evidence>
<feature type="region of interest" description="Disordered" evidence="1">
    <location>
        <begin position="443"/>
        <end position="470"/>
    </location>
</feature>
<dbReference type="EMBL" id="JADNYJ010000382">
    <property type="protein sequence ID" value="KAF8870045.1"/>
    <property type="molecule type" value="Genomic_DNA"/>
</dbReference>
<gene>
    <name evidence="2" type="ORF">CPB84DRAFT_1855828</name>
</gene>
<comment type="caution">
    <text evidence="2">The sequence shown here is derived from an EMBL/GenBank/DDBJ whole genome shotgun (WGS) entry which is preliminary data.</text>
</comment>
<dbReference type="OrthoDB" id="3259884at2759"/>
<evidence type="ECO:0000256" key="1">
    <source>
        <dbReference type="SAM" id="MobiDB-lite"/>
    </source>
</evidence>
<dbReference type="AlphaFoldDB" id="A0A9P5TG12"/>
<protein>
    <submittedName>
        <fullName evidence="2">Uncharacterized protein</fullName>
    </submittedName>
</protein>
<evidence type="ECO:0000313" key="3">
    <source>
        <dbReference type="Proteomes" id="UP000724874"/>
    </source>
</evidence>
<reference evidence="2" key="1">
    <citation type="submission" date="2020-11" db="EMBL/GenBank/DDBJ databases">
        <authorList>
            <consortium name="DOE Joint Genome Institute"/>
            <person name="Ahrendt S."/>
            <person name="Riley R."/>
            <person name="Andreopoulos W."/>
            <person name="LaButti K."/>
            <person name="Pangilinan J."/>
            <person name="Ruiz-duenas F.J."/>
            <person name="Barrasa J.M."/>
            <person name="Sanchez-Garcia M."/>
            <person name="Camarero S."/>
            <person name="Miyauchi S."/>
            <person name="Serrano A."/>
            <person name="Linde D."/>
            <person name="Babiker R."/>
            <person name="Drula E."/>
            <person name="Ayuso-Fernandez I."/>
            <person name="Pacheco R."/>
            <person name="Padilla G."/>
            <person name="Ferreira P."/>
            <person name="Barriuso J."/>
            <person name="Kellner H."/>
            <person name="Castanera R."/>
            <person name="Alfaro M."/>
            <person name="Ramirez L."/>
            <person name="Pisabarro A.G."/>
            <person name="Kuo A."/>
            <person name="Tritt A."/>
            <person name="Lipzen A."/>
            <person name="He G."/>
            <person name="Yan M."/>
            <person name="Ng V."/>
            <person name="Cullen D."/>
            <person name="Martin F."/>
            <person name="Rosso M.-N."/>
            <person name="Henrissat B."/>
            <person name="Hibbett D."/>
            <person name="Martinez A.T."/>
            <person name="Grigoriev I.V."/>
        </authorList>
    </citation>
    <scope>NUCLEOTIDE SEQUENCE</scope>
    <source>
        <strain evidence="2">AH 44721</strain>
    </source>
</reference>